<evidence type="ECO:0000256" key="3">
    <source>
        <dbReference type="ARBA" id="ARBA00016937"/>
    </source>
</evidence>
<evidence type="ECO:0000256" key="9">
    <source>
        <dbReference type="ARBA" id="ARBA00025599"/>
    </source>
</evidence>
<evidence type="ECO:0000256" key="2">
    <source>
        <dbReference type="ARBA" id="ARBA00010489"/>
    </source>
</evidence>
<feature type="region of interest" description="Disordered" evidence="10">
    <location>
        <begin position="274"/>
        <end position="344"/>
    </location>
</feature>
<evidence type="ECO:0000256" key="7">
    <source>
        <dbReference type="ARBA" id="ARBA00022839"/>
    </source>
</evidence>
<sequence>MPKNRCKNKSPSHRVSPKKPAKHKDREDEQVEPKFLKRKGQNSTDDDGSQALPALPEAGPSRIPLDSTVPNPVDPDGPPAPIQPSRNLKSTLQAMVEGNVSYSYKERQPSKYLALDCEMVGVGPRGKRSSVARVSVINYHGAVQLDEFVRQKERVVDYRTKHSGVRQRDLVNAKSFDEIQSRVASLLKDRVLLGHAVFNDLKALSLEHPPAQTLDTQSYAWKFKVAKVECIALRHLVKQELGLTIQDGEHSSVTDARATMAIFRLHEREWEKAISSAAAPNTNTNKKKRKLGSEEQHDPQSPVELARGGGGLNANKTQDKNKNKKGKKGKKNIKNKKPDAQPRLACAWGRPEPGPPLGLGSVWTWDPEPGPPLGLGSVWAWDPEPDVWAGWDEPPQSRSGLGWGGGGGVLSEDRGCAWDGDDDIEHWGRDASKGWSW</sequence>
<dbReference type="GeneID" id="59380180"/>
<keyword evidence="4" id="KW-0698">rRNA processing</keyword>
<dbReference type="InterPro" id="IPR013520">
    <property type="entry name" value="Ribonucl_H"/>
</dbReference>
<protein>
    <recommendedName>
        <fullName evidence="3">RNA exonuclease 4</fullName>
    </recommendedName>
</protein>
<feature type="compositionally biased region" description="Basic and acidic residues" evidence="10">
    <location>
        <begin position="425"/>
        <end position="437"/>
    </location>
</feature>
<dbReference type="PANTHER" id="PTHR12801">
    <property type="entry name" value="RNA EXONUCLEASE REXO1 / RECO3 FAMILY MEMBER-RELATED"/>
    <property type="match status" value="1"/>
</dbReference>
<keyword evidence="13" id="KW-1185">Reference proteome</keyword>
<dbReference type="Proteomes" id="UP000623687">
    <property type="component" value="Unassembled WGS sequence"/>
</dbReference>
<dbReference type="GO" id="GO:0008408">
    <property type="term" value="F:3'-5' exonuclease activity"/>
    <property type="evidence" value="ECO:0007669"/>
    <property type="project" value="InterPro"/>
</dbReference>
<dbReference type="VEuPathDB" id="FungiDB:PC9H_010362"/>
<dbReference type="Gene3D" id="3.30.420.10">
    <property type="entry name" value="Ribonuclease H-like superfamily/Ribonuclease H"/>
    <property type="match status" value="1"/>
</dbReference>
<feature type="region of interest" description="Disordered" evidence="10">
    <location>
        <begin position="1"/>
        <end position="86"/>
    </location>
</feature>
<keyword evidence="5" id="KW-0540">Nuclease</keyword>
<feature type="compositionally biased region" description="Basic residues" evidence="10">
    <location>
        <begin position="322"/>
        <end position="335"/>
    </location>
</feature>
<dbReference type="RefSeq" id="XP_036627238.1">
    <property type="nucleotide sequence ID" value="XM_036779855.1"/>
</dbReference>
<dbReference type="CDD" id="cd06144">
    <property type="entry name" value="REX4_like"/>
    <property type="match status" value="1"/>
</dbReference>
<evidence type="ECO:0000256" key="6">
    <source>
        <dbReference type="ARBA" id="ARBA00022801"/>
    </source>
</evidence>
<dbReference type="InterPro" id="IPR012337">
    <property type="entry name" value="RNaseH-like_sf"/>
</dbReference>
<feature type="domain" description="Exonuclease" evidence="11">
    <location>
        <begin position="111"/>
        <end position="272"/>
    </location>
</feature>
<dbReference type="InterPro" id="IPR047021">
    <property type="entry name" value="REXO1/3/4-like"/>
</dbReference>
<dbReference type="GO" id="GO:0005634">
    <property type="term" value="C:nucleus"/>
    <property type="evidence" value="ECO:0007669"/>
    <property type="project" value="UniProtKB-SubCell"/>
</dbReference>
<comment type="subcellular location">
    <subcellularLocation>
        <location evidence="1">Nucleus</location>
    </subcellularLocation>
</comment>
<feature type="compositionally biased region" description="Basic and acidic residues" evidence="10">
    <location>
        <begin position="24"/>
        <end position="35"/>
    </location>
</feature>
<keyword evidence="6" id="KW-0378">Hydrolase</keyword>
<comment type="function">
    <text evidence="9">Exoribonuclease involved in ribosome biosynthesis. Involved in the processing of ITS1, the internal transcribed spacer localized between the 18S and 5.8S rRNAs.</text>
</comment>
<dbReference type="SMART" id="SM00479">
    <property type="entry name" value="EXOIII"/>
    <property type="match status" value="1"/>
</dbReference>
<keyword evidence="7 12" id="KW-0269">Exonuclease</keyword>
<dbReference type="PANTHER" id="PTHR12801:SF45">
    <property type="entry name" value="RNA EXONUCLEASE 4"/>
    <property type="match status" value="1"/>
</dbReference>
<dbReference type="Pfam" id="PF00929">
    <property type="entry name" value="RNase_T"/>
    <property type="match status" value="1"/>
</dbReference>
<accession>A0A8H6ZMC4</accession>
<dbReference type="InterPro" id="IPR036397">
    <property type="entry name" value="RNaseH_sf"/>
</dbReference>
<evidence type="ECO:0000256" key="1">
    <source>
        <dbReference type="ARBA" id="ARBA00004123"/>
    </source>
</evidence>
<gene>
    <name evidence="12" type="primary">REX4_2</name>
    <name evidence="12" type="ORF">PC9H_010362</name>
</gene>
<evidence type="ECO:0000256" key="4">
    <source>
        <dbReference type="ARBA" id="ARBA00022552"/>
    </source>
</evidence>
<comment type="caution">
    <text evidence="12">The sequence shown here is derived from an EMBL/GenBank/DDBJ whole genome shotgun (WGS) entry which is preliminary data.</text>
</comment>
<dbReference type="EMBL" id="JACETU010000008">
    <property type="protein sequence ID" value="KAF7422206.1"/>
    <property type="molecule type" value="Genomic_DNA"/>
</dbReference>
<dbReference type="OrthoDB" id="8191639at2759"/>
<evidence type="ECO:0000256" key="10">
    <source>
        <dbReference type="SAM" id="MobiDB-lite"/>
    </source>
</evidence>
<dbReference type="FunFam" id="3.30.420.10:FF:000007">
    <property type="entry name" value="Interferon-stimulated exonuclease gene 20"/>
    <property type="match status" value="1"/>
</dbReference>
<dbReference type="GO" id="GO:0003676">
    <property type="term" value="F:nucleic acid binding"/>
    <property type="evidence" value="ECO:0007669"/>
    <property type="project" value="InterPro"/>
</dbReference>
<evidence type="ECO:0000256" key="8">
    <source>
        <dbReference type="ARBA" id="ARBA00023242"/>
    </source>
</evidence>
<organism evidence="12 13">
    <name type="scientific">Pleurotus ostreatus</name>
    <name type="common">Oyster mushroom</name>
    <name type="synonym">White-rot fungus</name>
    <dbReference type="NCBI Taxonomy" id="5322"/>
    <lineage>
        <taxon>Eukaryota</taxon>
        <taxon>Fungi</taxon>
        <taxon>Dikarya</taxon>
        <taxon>Basidiomycota</taxon>
        <taxon>Agaricomycotina</taxon>
        <taxon>Agaricomycetes</taxon>
        <taxon>Agaricomycetidae</taxon>
        <taxon>Agaricales</taxon>
        <taxon>Pleurotineae</taxon>
        <taxon>Pleurotaceae</taxon>
        <taxon>Pleurotus</taxon>
    </lineage>
</organism>
<dbReference type="AlphaFoldDB" id="A0A8H6ZMC4"/>
<name>A0A8H6ZMC4_PLEOS</name>
<dbReference type="SUPFAM" id="SSF53098">
    <property type="entry name" value="Ribonuclease H-like"/>
    <property type="match status" value="1"/>
</dbReference>
<evidence type="ECO:0000256" key="5">
    <source>
        <dbReference type="ARBA" id="ARBA00022722"/>
    </source>
</evidence>
<feature type="region of interest" description="Disordered" evidence="10">
    <location>
        <begin position="384"/>
        <end position="437"/>
    </location>
</feature>
<feature type="compositionally biased region" description="Pro residues" evidence="10">
    <location>
        <begin position="72"/>
        <end position="82"/>
    </location>
</feature>
<keyword evidence="8" id="KW-0539">Nucleus</keyword>
<reference evidence="12" key="1">
    <citation type="submission" date="2019-07" db="EMBL/GenBank/DDBJ databases">
        <authorList>
            <person name="Palmer J.M."/>
        </authorList>
    </citation>
    <scope>NUCLEOTIDE SEQUENCE</scope>
    <source>
        <strain evidence="12">PC9</strain>
    </source>
</reference>
<evidence type="ECO:0000313" key="12">
    <source>
        <dbReference type="EMBL" id="KAF7422206.1"/>
    </source>
</evidence>
<evidence type="ECO:0000313" key="13">
    <source>
        <dbReference type="Proteomes" id="UP000623687"/>
    </source>
</evidence>
<dbReference type="GO" id="GO:0000027">
    <property type="term" value="P:ribosomal large subunit assembly"/>
    <property type="evidence" value="ECO:0007669"/>
    <property type="project" value="TreeGrafter"/>
</dbReference>
<evidence type="ECO:0000259" key="11">
    <source>
        <dbReference type="SMART" id="SM00479"/>
    </source>
</evidence>
<comment type="similarity">
    <text evidence="2">Belongs to the REXO4 family.</text>
</comment>
<dbReference type="GO" id="GO:0006364">
    <property type="term" value="P:rRNA processing"/>
    <property type="evidence" value="ECO:0007669"/>
    <property type="project" value="UniProtKB-KW"/>
</dbReference>
<feature type="compositionally biased region" description="Basic residues" evidence="10">
    <location>
        <begin position="1"/>
        <end position="23"/>
    </location>
</feature>
<proteinExistence type="inferred from homology"/>
<dbReference type="InterPro" id="IPR037431">
    <property type="entry name" value="REX4_DEDDh_dom"/>
</dbReference>